<comment type="caution">
    <text evidence="3">The sequence shown here is derived from an EMBL/GenBank/DDBJ whole genome shotgun (WGS) entry which is preliminary data.</text>
</comment>
<dbReference type="PROSITE" id="PS50076">
    <property type="entry name" value="DNAJ_2"/>
    <property type="match status" value="1"/>
</dbReference>
<gene>
    <name evidence="3" type="ORF">CCACVL1_28520</name>
</gene>
<keyword evidence="4" id="KW-1185">Reference proteome</keyword>
<dbReference type="PANTHER" id="PTHR44137">
    <property type="entry name" value="BNAC03G44070D PROTEIN"/>
    <property type="match status" value="1"/>
</dbReference>
<dbReference type="Pfam" id="PF00226">
    <property type="entry name" value="DnaJ"/>
    <property type="match status" value="1"/>
</dbReference>
<feature type="region of interest" description="Disordered" evidence="1">
    <location>
        <begin position="192"/>
        <end position="215"/>
    </location>
</feature>
<dbReference type="STRING" id="210143.A0A1R3G680"/>
<dbReference type="PROSITE" id="PS00636">
    <property type="entry name" value="DNAJ_1"/>
    <property type="match status" value="1"/>
</dbReference>
<proteinExistence type="predicted"/>
<protein>
    <recommendedName>
        <fullName evidence="2">J domain-containing protein</fullName>
    </recommendedName>
</protein>
<dbReference type="OMA" id="SCIHINR"/>
<sequence>MGRIGLESADNIATTTKSELVLEICSMSTSHIACSHKNHFNNPVKSHFIDWYRLLGVAEDAGLELIKKRYHKLALQLHPDKNKHPKAEVAFKLVSEAYACLSDSVRRRAFNSERWKYFCIHCNKIPYTSGNSSIAINSQFGSKPPRAQDPAYFSRSGRGVQSFKDIRERLKEEVRVIENCLRVNSLSKKESPLFNPSNNLSQTQSSKIRHNKSQRETPIFEPTDYVFEGYPHSRSQVYKKPENYWHLQRGKGTYQSPIFENASATVILRGMLKSKSVCIHS</sequence>
<dbReference type="CDD" id="cd06257">
    <property type="entry name" value="DnaJ"/>
    <property type="match status" value="1"/>
</dbReference>
<feature type="compositionally biased region" description="Polar residues" evidence="1">
    <location>
        <begin position="194"/>
        <end position="206"/>
    </location>
</feature>
<dbReference type="PANTHER" id="PTHR44137:SF13">
    <property type="entry name" value="CHAPERONE DNAJ-DOMAIN SUPERFAMILY PROTEIN"/>
    <property type="match status" value="1"/>
</dbReference>
<dbReference type="Proteomes" id="UP000188268">
    <property type="component" value="Unassembled WGS sequence"/>
</dbReference>
<dbReference type="InterPro" id="IPR001623">
    <property type="entry name" value="DnaJ_domain"/>
</dbReference>
<dbReference type="SUPFAM" id="SSF46565">
    <property type="entry name" value="Chaperone J-domain"/>
    <property type="match status" value="1"/>
</dbReference>
<name>A0A1R3G680_COCAP</name>
<dbReference type="SMART" id="SM00271">
    <property type="entry name" value="DnaJ"/>
    <property type="match status" value="1"/>
</dbReference>
<dbReference type="Gramene" id="OMO53582">
    <property type="protein sequence ID" value="OMO53582"/>
    <property type="gene ID" value="CCACVL1_28520"/>
</dbReference>
<organism evidence="3 4">
    <name type="scientific">Corchorus capsularis</name>
    <name type="common">Jute</name>
    <dbReference type="NCBI Taxonomy" id="210143"/>
    <lineage>
        <taxon>Eukaryota</taxon>
        <taxon>Viridiplantae</taxon>
        <taxon>Streptophyta</taxon>
        <taxon>Embryophyta</taxon>
        <taxon>Tracheophyta</taxon>
        <taxon>Spermatophyta</taxon>
        <taxon>Magnoliopsida</taxon>
        <taxon>eudicotyledons</taxon>
        <taxon>Gunneridae</taxon>
        <taxon>Pentapetalae</taxon>
        <taxon>rosids</taxon>
        <taxon>malvids</taxon>
        <taxon>Malvales</taxon>
        <taxon>Malvaceae</taxon>
        <taxon>Grewioideae</taxon>
        <taxon>Apeibeae</taxon>
        <taxon>Corchorus</taxon>
    </lineage>
</organism>
<evidence type="ECO:0000256" key="1">
    <source>
        <dbReference type="SAM" id="MobiDB-lite"/>
    </source>
</evidence>
<dbReference type="PRINTS" id="PR00625">
    <property type="entry name" value="JDOMAIN"/>
</dbReference>
<dbReference type="Gene3D" id="1.10.287.110">
    <property type="entry name" value="DnaJ domain"/>
    <property type="match status" value="1"/>
</dbReference>
<dbReference type="EMBL" id="AWWV01015161">
    <property type="protein sequence ID" value="OMO53582.1"/>
    <property type="molecule type" value="Genomic_DNA"/>
</dbReference>
<evidence type="ECO:0000313" key="3">
    <source>
        <dbReference type="EMBL" id="OMO53582.1"/>
    </source>
</evidence>
<evidence type="ECO:0000313" key="4">
    <source>
        <dbReference type="Proteomes" id="UP000188268"/>
    </source>
</evidence>
<evidence type="ECO:0000259" key="2">
    <source>
        <dbReference type="PROSITE" id="PS50076"/>
    </source>
</evidence>
<feature type="domain" description="J" evidence="2">
    <location>
        <begin position="50"/>
        <end position="114"/>
    </location>
</feature>
<dbReference type="InterPro" id="IPR036869">
    <property type="entry name" value="J_dom_sf"/>
</dbReference>
<dbReference type="OrthoDB" id="10250354at2759"/>
<reference evidence="3 4" key="1">
    <citation type="submission" date="2013-09" db="EMBL/GenBank/DDBJ databases">
        <title>Corchorus capsularis genome sequencing.</title>
        <authorList>
            <person name="Alam M."/>
            <person name="Haque M.S."/>
            <person name="Islam M.S."/>
            <person name="Emdad E.M."/>
            <person name="Islam M.M."/>
            <person name="Ahmed B."/>
            <person name="Halim A."/>
            <person name="Hossen Q.M.M."/>
            <person name="Hossain M.Z."/>
            <person name="Ahmed R."/>
            <person name="Khan M.M."/>
            <person name="Islam R."/>
            <person name="Rashid M.M."/>
            <person name="Khan S.A."/>
            <person name="Rahman M.S."/>
            <person name="Alam M."/>
        </authorList>
    </citation>
    <scope>NUCLEOTIDE SEQUENCE [LARGE SCALE GENOMIC DNA]</scope>
    <source>
        <strain evidence="4">cv. CVL-1</strain>
        <tissue evidence="3">Whole seedling</tissue>
    </source>
</reference>
<dbReference type="AlphaFoldDB" id="A0A1R3G680"/>
<accession>A0A1R3G680</accession>
<dbReference type="InterPro" id="IPR018253">
    <property type="entry name" value="DnaJ_domain_CS"/>
</dbReference>